<evidence type="ECO:0000313" key="3">
    <source>
        <dbReference type="EMBL" id="CAA9461600.1"/>
    </source>
</evidence>
<evidence type="ECO:0000256" key="1">
    <source>
        <dbReference type="SAM" id="Phobius"/>
    </source>
</evidence>
<proteinExistence type="predicted"/>
<dbReference type="AlphaFoldDB" id="A0A6J4R1L5"/>
<keyword evidence="1" id="KW-1133">Transmembrane helix</keyword>
<keyword evidence="1" id="KW-0472">Membrane</keyword>
<accession>A0A6J4R1L5</accession>
<evidence type="ECO:0000259" key="2">
    <source>
        <dbReference type="Pfam" id="PF02517"/>
    </source>
</evidence>
<dbReference type="GO" id="GO:0080120">
    <property type="term" value="P:CAAX-box protein maturation"/>
    <property type="evidence" value="ECO:0007669"/>
    <property type="project" value="UniProtKB-ARBA"/>
</dbReference>
<protein>
    <recommendedName>
        <fullName evidence="2">CAAX prenyl protease 2/Lysostaphin resistance protein A-like domain-containing protein</fullName>
    </recommendedName>
</protein>
<feature type="transmembrane region" description="Helical" evidence="1">
    <location>
        <begin position="34"/>
        <end position="57"/>
    </location>
</feature>
<dbReference type="Pfam" id="PF02517">
    <property type="entry name" value="Rce1-like"/>
    <property type="match status" value="1"/>
</dbReference>
<feature type="transmembrane region" description="Helical" evidence="1">
    <location>
        <begin position="7"/>
        <end position="28"/>
    </location>
</feature>
<feature type="transmembrane region" description="Helical" evidence="1">
    <location>
        <begin position="197"/>
        <end position="216"/>
    </location>
</feature>
<dbReference type="GO" id="GO:0004175">
    <property type="term" value="F:endopeptidase activity"/>
    <property type="evidence" value="ECO:0007669"/>
    <property type="project" value="UniProtKB-ARBA"/>
</dbReference>
<organism evidence="3">
    <name type="scientific">uncultured Rubrobacteraceae bacterium</name>
    <dbReference type="NCBI Taxonomy" id="349277"/>
    <lineage>
        <taxon>Bacteria</taxon>
        <taxon>Bacillati</taxon>
        <taxon>Actinomycetota</taxon>
        <taxon>Rubrobacteria</taxon>
        <taxon>Rubrobacterales</taxon>
        <taxon>Rubrobacteraceae</taxon>
        <taxon>environmental samples</taxon>
    </lineage>
</organism>
<dbReference type="PANTHER" id="PTHR43592:SF15">
    <property type="entry name" value="CAAX AMINO TERMINAL PROTEASE FAMILY PROTEIN"/>
    <property type="match status" value="1"/>
</dbReference>
<gene>
    <name evidence="3" type="ORF">AVDCRST_MAG28-3364</name>
</gene>
<dbReference type="EMBL" id="CADCVE010000087">
    <property type="protein sequence ID" value="CAA9461600.1"/>
    <property type="molecule type" value="Genomic_DNA"/>
</dbReference>
<feature type="transmembrane region" description="Helical" evidence="1">
    <location>
        <begin position="78"/>
        <end position="95"/>
    </location>
</feature>
<feature type="transmembrane region" description="Helical" evidence="1">
    <location>
        <begin position="146"/>
        <end position="165"/>
    </location>
</feature>
<dbReference type="InterPro" id="IPR003675">
    <property type="entry name" value="Rce1/LyrA-like_dom"/>
</dbReference>
<sequence length="217" mass="23806">MTLLQNGVFLVVLFTFLAWALRVTFVSFDALSDLTLAGVLNEGLRAVIFVGPVVIYLKCVERAPALEFLGMKKPRNNAAWILPLTGTLFVGWYLLLDGVVGDGRINGATTTVVLFTVLSPATLVEEVYFRGFLLNKFWRVTDFWRANLASSSLFALIHFPGWFALGNFSSPLVVADALGILAFGMVYGWVMKKTGSLWPAYVLHALNNLLVVTVLGA</sequence>
<keyword evidence="1" id="KW-0812">Transmembrane</keyword>
<dbReference type="PANTHER" id="PTHR43592">
    <property type="entry name" value="CAAX AMINO TERMINAL PROTEASE"/>
    <property type="match status" value="1"/>
</dbReference>
<feature type="domain" description="CAAX prenyl protease 2/Lysostaphin resistance protein A-like" evidence="2">
    <location>
        <begin position="111"/>
        <end position="210"/>
    </location>
</feature>
<name>A0A6J4R1L5_9ACTN</name>
<feature type="transmembrane region" description="Helical" evidence="1">
    <location>
        <begin position="107"/>
        <end position="125"/>
    </location>
</feature>
<feature type="transmembrane region" description="Helical" evidence="1">
    <location>
        <begin position="171"/>
        <end position="190"/>
    </location>
</feature>
<reference evidence="3" key="1">
    <citation type="submission" date="2020-02" db="EMBL/GenBank/DDBJ databases">
        <authorList>
            <person name="Meier V. D."/>
        </authorList>
    </citation>
    <scope>NUCLEOTIDE SEQUENCE</scope>
    <source>
        <strain evidence="3">AVDCRST_MAG28</strain>
    </source>
</reference>